<dbReference type="RefSeq" id="WP_114838363.1">
    <property type="nucleotide sequence ID" value="NZ_CP031217.1"/>
</dbReference>
<feature type="coiled-coil region" evidence="1">
    <location>
        <begin position="70"/>
        <end position="97"/>
    </location>
</feature>
<reference evidence="2 4" key="2">
    <citation type="submission" date="2018-07" db="EMBL/GenBank/DDBJ databases">
        <title>Complete genome of the Arcobacter bivalviorum type strain LMG 26154.</title>
        <authorList>
            <person name="Miller W.G."/>
            <person name="Yee E."/>
            <person name="Bono J.L."/>
        </authorList>
    </citation>
    <scope>NUCLEOTIDE SEQUENCE [LARGE SCALE GENOMIC DNA]</scope>
    <source>
        <strain evidence="2 4">LMG 26154</strain>
    </source>
</reference>
<dbReference type="Proteomes" id="UP000289193">
    <property type="component" value="Unassembled WGS sequence"/>
</dbReference>
<reference evidence="3 5" key="1">
    <citation type="submission" date="2017-10" db="EMBL/GenBank/DDBJ databases">
        <title>Genomics of the genus Arcobacter.</title>
        <authorList>
            <person name="Perez-Cataluna A."/>
            <person name="Figueras M.J."/>
        </authorList>
    </citation>
    <scope>NUCLEOTIDE SEQUENCE [LARGE SCALE GENOMIC DNA]</scope>
    <source>
        <strain evidence="3 5">CECT 7835</strain>
    </source>
</reference>
<proteinExistence type="predicted"/>
<dbReference type="EMBL" id="PDKM01000006">
    <property type="protein sequence ID" value="RXK09327.1"/>
    <property type="molecule type" value="Genomic_DNA"/>
</dbReference>
<dbReference type="EMBL" id="CP031217">
    <property type="protein sequence ID" value="AXH11489.1"/>
    <property type="molecule type" value="Genomic_DNA"/>
</dbReference>
<organism evidence="3 5">
    <name type="scientific">Halarcobacter bivalviorum</name>
    <dbReference type="NCBI Taxonomy" id="663364"/>
    <lineage>
        <taxon>Bacteria</taxon>
        <taxon>Pseudomonadati</taxon>
        <taxon>Campylobacterota</taxon>
        <taxon>Epsilonproteobacteria</taxon>
        <taxon>Campylobacterales</taxon>
        <taxon>Arcobacteraceae</taxon>
        <taxon>Halarcobacter</taxon>
    </lineage>
</organism>
<sequence>MVDSIINEMVTLIKQMQDYINQDIEDIKQAKHEELLTRNSEKEMLIEKITSFKQQLNEEIVKEMESGVDVNIYRSKVDNLEAELRNLYELNRKLALIVQPIQQMYKEIVDEITQLNGGQMFDVKA</sequence>
<evidence type="ECO:0000313" key="5">
    <source>
        <dbReference type="Proteomes" id="UP000289193"/>
    </source>
</evidence>
<evidence type="ECO:0000313" key="4">
    <source>
        <dbReference type="Proteomes" id="UP000253850"/>
    </source>
</evidence>
<protein>
    <submittedName>
        <fullName evidence="3">Uncharacterized protein</fullName>
    </submittedName>
</protein>
<gene>
    <name evidence="2" type="ORF">ABIV_0468</name>
    <name evidence="3" type="ORF">CRV05_10375</name>
</gene>
<dbReference type="Proteomes" id="UP000253850">
    <property type="component" value="Chromosome"/>
</dbReference>
<keyword evidence="5" id="KW-1185">Reference proteome</keyword>
<dbReference type="AlphaFoldDB" id="A0AAX2A551"/>
<evidence type="ECO:0000256" key="1">
    <source>
        <dbReference type="SAM" id="Coils"/>
    </source>
</evidence>
<evidence type="ECO:0000313" key="3">
    <source>
        <dbReference type="EMBL" id="RXK09327.1"/>
    </source>
</evidence>
<evidence type="ECO:0000313" key="2">
    <source>
        <dbReference type="EMBL" id="AXH11489.1"/>
    </source>
</evidence>
<accession>A0AAX2A551</accession>
<name>A0AAX2A551_9BACT</name>
<keyword evidence="1" id="KW-0175">Coiled coil</keyword>
<dbReference type="KEGG" id="hbv:ABIV_0468"/>